<gene>
    <name evidence="2" type="ORF">HMPREF9420_0757</name>
</gene>
<name>E6MMN9_9BACT</name>
<sequence>MIMKNDKPFNNKRNMKKLMIAAMMLLTTSAAFAGDSEALKAILKAKTYAEAQELVKANLNQLANDAEKAKAYNKLVDLAMEKVSKEQATITANQMAKQFGQGKETAYDTLGFNKAVYDAINDAILCNEYDQKPNEKGKVKPRFESNNANRLYGLRPNLINAGQTAGQQNNQPEALKFFGMYVESAENPLFKSIDKSKTPDTYLGEVARVAGVYAFQAKDMDRANKYIDVAMKDTAAYKDALNLKLYIMQQGLKTKEDSVKYVNTLRDLYAKDANNEQIFSNLVTLCGSLKMTSEQDKLLNDKLAVDPTNALAWALKGQIEMNANKPAEAVECYKKSIAKDGKNVIVLTYLGFCLNAQAAKDGVSKAEQQKLYKESEGYLEQARSLDPNREKANWSYPLYAVYYSLYGAADSRTKEMEALNK</sequence>
<dbReference type="Proteomes" id="UP000003874">
    <property type="component" value="Unassembled WGS sequence"/>
</dbReference>
<reference evidence="2 3" key="1">
    <citation type="submission" date="2010-12" db="EMBL/GenBank/DDBJ databases">
        <authorList>
            <person name="Muzny D."/>
            <person name="Qin X."/>
            <person name="Deng J."/>
            <person name="Jiang H."/>
            <person name="Liu Y."/>
            <person name="Qu J."/>
            <person name="Song X.-Z."/>
            <person name="Zhang L."/>
            <person name="Thornton R."/>
            <person name="Coyle M."/>
            <person name="Francisco L."/>
            <person name="Jackson L."/>
            <person name="Javaid M."/>
            <person name="Korchina V."/>
            <person name="Kovar C."/>
            <person name="Mata R."/>
            <person name="Mathew T."/>
            <person name="Ngo R."/>
            <person name="Nguyen L."/>
            <person name="Nguyen N."/>
            <person name="Okwuonu G."/>
            <person name="Ongeri F."/>
            <person name="Pham C."/>
            <person name="Simmons D."/>
            <person name="Wilczek-Boney K."/>
            <person name="Hale W."/>
            <person name="Jakkamsetti A."/>
            <person name="Pham P."/>
            <person name="Ruth R."/>
            <person name="San Lucas F."/>
            <person name="Warren J."/>
            <person name="Zhang J."/>
            <person name="Zhao Z."/>
            <person name="Zhou C."/>
            <person name="Zhu D."/>
            <person name="Lee S."/>
            <person name="Bess C."/>
            <person name="Blankenburg K."/>
            <person name="Forbes L."/>
            <person name="Fu Q."/>
            <person name="Gubbala S."/>
            <person name="Hirani K."/>
            <person name="Jayaseelan J.C."/>
            <person name="Lara F."/>
            <person name="Munidasa M."/>
            <person name="Palculict T."/>
            <person name="Patil S."/>
            <person name="Pu L.-L."/>
            <person name="Saada N."/>
            <person name="Tang L."/>
            <person name="Weissenberger G."/>
            <person name="Zhu Y."/>
            <person name="Hemphill L."/>
            <person name="Shang Y."/>
            <person name="Youmans B."/>
            <person name="Ayvaz T."/>
            <person name="Ross M."/>
            <person name="Santibanez J."/>
            <person name="Aqrawi P."/>
            <person name="Gross S."/>
            <person name="Joshi V."/>
            <person name="Fowler G."/>
            <person name="Nazareth L."/>
            <person name="Reid J."/>
            <person name="Worley K."/>
            <person name="Petrosino J."/>
            <person name="Highlander S."/>
            <person name="Gibbs R."/>
        </authorList>
    </citation>
    <scope>NUCLEOTIDE SEQUENCE [LARGE SCALE GENOMIC DNA]</scope>
    <source>
        <strain evidence="2 3">DSM 15606</strain>
    </source>
</reference>
<proteinExistence type="predicted"/>
<evidence type="ECO:0000313" key="2">
    <source>
        <dbReference type="EMBL" id="EFV05123.1"/>
    </source>
</evidence>
<dbReference type="SUPFAM" id="SSF48439">
    <property type="entry name" value="Protein prenylyltransferase"/>
    <property type="match status" value="1"/>
</dbReference>
<dbReference type="AlphaFoldDB" id="E6MMN9"/>
<dbReference type="SMART" id="SM00028">
    <property type="entry name" value="TPR"/>
    <property type="match status" value="1"/>
</dbReference>
<dbReference type="EMBL" id="AEQO01000079">
    <property type="protein sequence ID" value="EFV05123.1"/>
    <property type="molecule type" value="Genomic_DNA"/>
</dbReference>
<dbReference type="InterPro" id="IPR019734">
    <property type="entry name" value="TPR_rpt"/>
</dbReference>
<feature type="chain" id="PRO_5003206676" evidence="1">
    <location>
        <begin position="34"/>
        <end position="421"/>
    </location>
</feature>
<dbReference type="eggNOG" id="COG0457">
    <property type="taxonomic scope" value="Bacteria"/>
</dbReference>
<evidence type="ECO:0000256" key="1">
    <source>
        <dbReference type="SAM" id="SignalP"/>
    </source>
</evidence>
<accession>E6MMN9</accession>
<feature type="signal peptide" evidence="1">
    <location>
        <begin position="1"/>
        <end position="33"/>
    </location>
</feature>
<dbReference type="STRING" id="888832.HMPREF9420_0757"/>
<protein>
    <submittedName>
        <fullName evidence="2">Tetratricopeptide repeat protein</fullName>
    </submittedName>
</protein>
<comment type="caution">
    <text evidence="2">The sequence shown here is derived from an EMBL/GenBank/DDBJ whole genome shotgun (WGS) entry which is preliminary data.</text>
</comment>
<dbReference type="InterPro" id="IPR011990">
    <property type="entry name" value="TPR-like_helical_dom_sf"/>
</dbReference>
<evidence type="ECO:0000313" key="3">
    <source>
        <dbReference type="Proteomes" id="UP000003874"/>
    </source>
</evidence>
<keyword evidence="3" id="KW-1185">Reference proteome</keyword>
<organism evidence="2 3">
    <name type="scientific">Segatella salivae DSM 15606</name>
    <dbReference type="NCBI Taxonomy" id="888832"/>
    <lineage>
        <taxon>Bacteria</taxon>
        <taxon>Pseudomonadati</taxon>
        <taxon>Bacteroidota</taxon>
        <taxon>Bacteroidia</taxon>
        <taxon>Bacteroidales</taxon>
        <taxon>Prevotellaceae</taxon>
        <taxon>Segatella</taxon>
    </lineage>
</organism>
<keyword evidence="1" id="KW-0732">Signal</keyword>
<dbReference type="Gene3D" id="1.25.40.10">
    <property type="entry name" value="Tetratricopeptide repeat domain"/>
    <property type="match status" value="1"/>
</dbReference>
<dbReference type="HOGENOM" id="CLU_054035_0_0_10"/>